<accession>A0A067RG97</accession>
<dbReference type="Gene3D" id="1.20.1250.20">
    <property type="entry name" value="MFS general substrate transporter like domains"/>
    <property type="match status" value="1"/>
</dbReference>
<dbReference type="GO" id="GO:0022857">
    <property type="term" value="F:transmembrane transporter activity"/>
    <property type="evidence" value="ECO:0007669"/>
    <property type="project" value="InterPro"/>
</dbReference>
<feature type="transmembrane region" description="Helical" evidence="5">
    <location>
        <begin position="224"/>
        <end position="242"/>
    </location>
</feature>
<evidence type="ECO:0000256" key="2">
    <source>
        <dbReference type="ARBA" id="ARBA00022692"/>
    </source>
</evidence>
<dbReference type="eggNOG" id="KOG0255">
    <property type="taxonomic scope" value="Eukaryota"/>
</dbReference>
<feature type="transmembrane region" description="Helical" evidence="5">
    <location>
        <begin position="388"/>
        <end position="406"/>
    </location>
</feature>
<keyword evidence="4 5" id="KW-0472">Membrane</keyword>
<dbReference type="GO" id="GO:0016020">
    <property type="term" value="C:membrane"/>
    <property type="evidence" value="ECO:0007669"/>
    <property type="project" value="UniProtKB-SubCell"/>
</dbReference>
<evidence type="ECO:0000259" key="6">
    <source>
        <dbReference type="PROSITE" id="PS50850"/>
    </source>
</evidence>
<dbReference type="InterPro" id="IPR005828">
    <property type="entry name" value="MFS_sugar_transport-like"/>
</dbReference>
<feature type="transmembrane region" description="Helical" evidence="5">
    <location>
        <begin position="162"/>
        <end position="181"/>
    </location>
</feature>
<evidence type="ECO:0000256" key="4">
    <source>
        <dbReference type="ARBA" id="ARBA00023136"/>
    </source>
</evidence>
<dbReference type="Proteomes" id="UP000027135">
    <property type="component" value="Unassembled WGS sequence"/>
</dbReference>
<feature type="non-terminal residue" evidence="7">
    <location>
        <position position="1"/>
    </location>
</feature>
<comment type="subcellular location">
    <subcellularLocation>
        <location evidence="1">Membrane</location>
        <topology evidence="1">Multi-pass membrane protein</topology>
    </subcellularLocation>
</comment>
<evidence type="ECO:0000256" key="3">
    <source>
        <dbReference type="ARBA" id="ARBA00022989"/>
    </source>
</evidence>
<organism evidence="7 8">
    <name type="scientific">Zootermopsis nevadensis</name>
    <name type="common">Dampwood termite</name>
    <dbReference type="NCBI Taxonomy" id="136037"/>
    <lineage>
        <taxon>Eukaryota</taxon>
        <taxon>Metazoa</taxon>
        <taxon>Ecdysozoa</taxon>
        <taxon>Arthropoda</taxon>
        <taxon>Hexapoda</taxon>
        <taxon>Insecta</taxon>
        <taxon>Pterygota</taxon>
        <taxon>Neoptera</taxon>
        <taxon>Polyneoptera</taxon>
        <taxon>Dictyoptera</taxon>
        <taxon>Blattodea</taxon>
        <taxon>Blattoidea</taxon>
        <taxon>Termitoidae</taxon>
        <taxon>Termopsidae</taxon>
        <taxon>Zootermopsis</taxon>
    </lineage>
</organism>
<dbReference type="PANTHER" id="PTHR24064">
    <property type="entry name" value="SOLUTE CARRIER FAMILY 22 MEMBER"/>
    <property type="match status" value="1"/>
</dbReference>
<keyword evidence="8" id="KW-1185">Reference proteome</keyword>
<evidence type="ECO:0000256" key="5">
    <source>
        <dbReference type="SAM" id="Phobius"/>
    </source>
</evidence>
<dbReference type="SUPFAM" id="SSF103473">
    <property type="entry name" value="MFS general substrate transporter"/>
    <property type="match status" value="1"/>
</dbReference>
<dbReference type="InterPro" id="IPR036259">
    <property type="entry name" value="MFS_trans_sf"/>
</dbReference>
<dbReference type="Pfam" id="PF00083">
    <property type="entry name" value="Sugar_tr"/>
    <property type="match status" value="1"/>
</dbReference>
<feature type="transmembrane region" description="Helical" evidence="5">
    <location>
        <begin position="358"/>
        <end position="381"/>
    </location>
</feature>
<gene>
    <name evidence="7" type="ORF">L798_14757</name>
</gene>
<evidence type="ECO:0000256" key="1">
    <source>
        <dbReference type="ARBA" id="ARBA00004141"/>
    </source>
</evidence>
<dbReference type="AlphaFoldDB" id="A0A067RG97"/>
<dbReference type="PROSITE" id="PS50850">
    <property type="entry name" value="MFS"/>
    <property type="match status" value="1"/>
</dbReference>
<reference evidence="7 8" key="1">
    <citation type="journal article" date="2014" name="Nat. Commun.">
        <title>Molecular traces of alternative social organization in a termite genome.</title>
        <authorList>
            <person name="Terrapon N."/>
            <person name="Li C."/>
            <person name="Robertson H.M."/>
            <person name="Ji L."/>
            <person name="Meng X."/>
            <person name="Booth W."/>
            <person name="Chen Z."/>
            <person name="Childers C.P."/>
            <person name="Glastad K.M."/>
            <person name="Gokhale K."/>
            <person name="Gowin J."/>
            <person name="Gronenberg W."/>
            <person name="Hermansen R.A."/>
            <person name="Hu H."/>
            <person name="Hunt B.G."/>
            <person name="Huylmans A.K."/>
            <person name="Khalil S.M."/>
            <person name="Mitchell R.D."/>
            <person name="Munoz-Torres M.C."/>
            <person name="Mustard J.A."/>
            <person name="Pan H."/>
            <person name="Reese J.T."/>
            <person name="Scharf M.E."/>
            <person name="Sun F."/>
            <person name="Vogel H."/>
            <person name="Xiao J."/>
            <person name="Yang W."/>
            <person name="Yang Z."/>
            <person name="Yang Z."/>
            <person name="Zhou J."/>
            <person name="Zhu J."/>
            <person name="Brent C.S."/>
            <person name="Elsik C.G."/>
            <person name="Goodisman M.A."/>
            <person name="Liberles D.A."/>
            <person name="Roe R.M."/>
            <person name="Vargo E.L."/>
            <person name="Vilcinskas A."/>
            <person name="Wang J."/>
            <person name="Bornberg-Bauer E."/>
            <person name="Korb J."/>
            <person name="Zhang G."/>
            <person name="Liebig J."/>
        </authorList>
    </citation>
    <scope>NUCLEOTIDE SEQUENCE [LARGE SCALE GENOMIC DNA]</scope>
    <source>
        <tissue evidence="7">Whole organism</tissue>
    </source>
</reference>
<protein>
    <submittedName>
        <fullName evidence="7">Organic cation transporter protein</fullName>
    </submittedName>
</protein>
<dbReference type="InterPro" id="IPR020846">
    <property type="entry name" value="MFS_dom"/>
</dbReference>
<sequence length="469" mass="52454">KDYTDVVQSCMGNFGRWQLWVCCWISILKFPVAWHSLGIVFLAPPTESWCKRPTALHNLTDEQWRNMSQPPAASASQGRDSCAMYDYTGRPYDASPANLSIVACDDWEYDRSVFQETIVTEWNLVCERRQLANVAQTVFMFGVLVGNVLFGMMADRFGRKRTLMGSLVLQICLAVIMAFSPWFELYLILRCFLGFISVSVVFSGFVLCMELVGGKWRTVSGVSYLFPVPLSYITIAGIAYFVRGWKELQLAITLPSVLLFGLWWVLPESPRWLLALGRTDEVMVILQEAARINNRPLPPNLDKLLRQEPTDQPKAGIMDLFRTPNIRKNSLVLYIIWFSVYLVYYGLVLNLGNIGGDIYLNTVLSGIVEVPAVAISILFLLKMGRRWPLCLTLMGSGVACFLTLAIPPGDKSLQWVTITFAMVGKFSVSSSNAVMPVFTAELFPTVVRNLGVGSSNVPAGIALMLVPYL</sequence>
<dbReference type="CDD" id="cd17317">
    <property type="entry name" value="MFS_SLC22"/>
    <property type="match status" value="1"/>
</dbReference>
<keyword evidence="3 5" id="KW-1133">Transmembrane helix</keyword>
<evidence type="ECO:0000313" key="8">
    <source>
        <dbReference type="Proteomes" id="UP000027135"/>
    </source>
</evidence>
<proteinExistence type="predicted"/>
<dbReference type="InParanoid" id="A0A067RG97"/>
<feature type="domain" description="Major facilitator superfamily (MFS) profile" evidence="6">
    <location>
        <begin position="84"/>
        <end position="469"/>
    </location>
</feature>
<keyword evidence="2 5" id="KW-0812">Transmembrane</keyword>
<evidence type="ECO:0000313" key="7">
    <source>
        <dbReference type="EMBL" id="KDR22901.1"/>
    </source>
</evidence>
<dbReference type="EMBL" id="KK852482">
    <property type="protein sequence ID" value="KDR22901.1"/>
    <property type="molecule type" value="Genomic_DNA"/>
</dbReference>
<name>A0A067RG97_ZOONE</name>
<dbReference type="STRING" id="136037.A0A067RG97"/>
<feature type="transmembrane region" description="Helical" evidence="5">
    <location>
        <begin position="248"/>
        <end position="266"/>
    </location>
</feature>
<feature type="non-terminal residue" evidence="7">
    <location>
        <position position="469"/>
    </location>
</feature>
<feature type="transmembrane region" description="Helical" evidence="5">
    <location>
        <begin position="331"/>
        <end position="352"/>
    </location>
</feature>
<feature type="transmembrane region" description="Helical" evidence="5">
    <location>
        <begin position="187"/>
        <end position="212"/>
    </location>
</feature>
<feature type="transmembrane region" description="Helical" evidence="5">
    <location>
        <begin position="131"/>
        <end position="150"/>
    </location>
</feature>
<dbReference type="OMA" id="SFPEWIN"/>